<name>A0A2K9V8S3_9VIRU</name>
<dbReference type="InterPro" id="IPR032675">
    <property type="entry name" value="LRR_dom_sf"/>
</dbReference>
<dbReference type="InterPro" id="IPR001810">
    <property type="entry name" value="F-box_dom"/>
</dbReference>
<dbReference type="SUPFAM" id="SSF52047">
    <property type="entry name" value="RNI-like"/>
    <property type="match status" value="2"/>
</dbReference>
<organism evidence="2">
    <name type="scientific">Bandra megavirus</name>
    <dbReference type="NCBI Taxonomy" id="2071566"/>
    <lineage>
        <taxon>Viruses</taxon>
        <taxon>Varidnaviria</taxon>
        <taxon>Bamfordvirae</taxon>
        <taxon>Nucleocytoviricota</taxon>
        <taxon>Megaviricetes</taxon>
        <taxon>Imitervirales</taxon>
        <taxon>Mimiviridae</taxon>
        <taxon>Megamimivirinae</taxon>
        <taxon>Megavirus</taxon>
    </lineage>
</organism>
<dbReference type="PANTHER" id="PTHR13318">
    <property type="entry name" value="PARTNER OF PAIRED, ISOFORM B-RELATED"/>
    <property type="match status" value="1"/>
</dbReference>
<dbReference type="EMBL" id="MG779357">
    <property type="protein sequence ID" value="AUV58610.1"/>
    <property type="molecule type" value="Genomic_DNA"/>
</dbReference>
<dbReference type="Gene3D" id="3.80.10.10">
    <property type="entry name" value="Ribonuclease Inhibitor"/>
    <property type="match status" value="5"/>
</dbReference>
<protein>
    <submittedName>
        <fullName evidence="2">F-box_LRR-repeat protein</fullName>
    </submittedName>
</protein>
<dbReference type="SMART" id="SM00367">
    <property type="entry name" value="LRR_CC"/>
    <property type="match status" value="7"/>
</dbReference>
<dbReference type="GO" id="GO:0019005">
    <property type="term" value="C:SCF ubiquitin ligase complex"/>
    <property type="evidence" value="ECO:0007669"/>
    <property type="project" value="TreeGrafter"/>
</dbReference>
<evidence type="ECO:0000313" key="2">
    <source>
        <dbReference type="EMBL" id="AUV58610.1"/>
    </source>
</evidence>
<dbReference type="Pfam" id="PF13516">
    <property type="entry name" value="LRR_6"/>
    <property type="match status" value="1"/>
</dbReference>
<evidence type="ECO:0000259" key="1">
    <source>
        <dbReference type="PROSITE" id="PS50181"/>
    </source>
</evidence>
<dbReference type="InterPro" id="IPR001611">
    <property type="entry name" value="Leu-rich_rpt"/>
</dbReference>
<sequence length="559" mass="64887">MLLNLPHDLLFKIVLYFDNYHIFDLLQICKDIRFVILDMINRYPKKFRFDFSYHCIIQKRLIICQNIKSINLSRTNITDKELQFLRGITKINLSCCKNITGSGFKYLQLVENINLSGCNQIIGSELRYLSNIVKINLSRTNIDDQAIEYLIFGQKIDGNKEILIQSQTKIKFIDLSFTKITNCSISYLSNVKIININSCEFVTSSCLQYLHNITHIYMNTYNVIIGDNIKYLNKIKLLVLNDHTLSDNQLEYIQNIEHLEIYNASDKITHQGLQKLKNLKILSLRHSYNIDTISFIPTNKIRILDLKNCHQVTDSSLQYLPHLEIINLSWCYKITDNGLKNLQHVTNINLSGCHRITDNGLVYLSKADSINISYCIKITDDGLKHLRNVKNIILGYHSTSDIYMIEYFEYDFSKEKYIKEIKNTKQLITDIGLSYLINTQSLSLLYCENITDDGLQYLSKIKSISINNCPKIIGTGLKYLSDCQKINLSNVRLCKSSLKYLSLFSKIKINNNFTDDDLKYLSRAKKIKLSGFNKITKNGLKHLHQVDKLFIQKSISYQI</sequence>
<dbReference type="GO" id="GO:0031146">
    <property type="term" value="P:SCF-dependent proteasomal ubiquitin-dependent protein catabolic process"/>
    <property type="evidence" value="ECO:0007669"/>
    <property type="project" value="TreeGrafter"/>
</dbReference>
<proteinExistence type="predicted"/>
<reference evidence="2" key="1">
    <citation type="submission" date="2018-01" db="EMBL/GenBank/DDBJ databases">
        <title>Draft genome sequence of Bandra megavirus.</title>
        <authorList>
            <person name="Chatterjee A."/>
            <person name="Yadav R."/>
            <person name="Kondabagil K."/>
        </authorList>
    </citation>
    <scope>NUCLEOTIDE SEQUENCE</scope>
    <source>
        <strain evidence="2">KK-1</strain>
    </source>
</reference>
<feature type="domain" description="F-box" evidence="1">
    <location>
        <begin position="1"/>
        <end position="47"/>
    </location>
</feature>
<dbReference type="PROSITE" id="PS50181">
    <property type="entry name" value="FBOX"/>
    <property type="match status" value="1"/>
</dbReference>
<dbReference type="InterPro" id="IPR006553">
    <property type="entry name" value="Leu-rich_rpt_Cys-con_subtyp"/>
</dbReference>
<accession>A0A2K9V8S3</accession>